<dbReference type="AlphaFoldDB" id="A0A060NGY1"/>
<dbReference type="EMBL" id="AP014568">
    <property type="protein sequence ID" value="BAO81096.1"/>
    <property type="molecule type" value="Genomic_DNA"/>
</dbReference>
<dbReference type="SMART" id="SM00332">
    <property type="entry name" value="PP2Cc"/>
    <property type="match status" value="1"/>
</dbReference>
<dbReference type="SUPFAM" id="SSF81606">
    <property type="entry name" value="PP2C-like"/>
    <property type="match status" value="1"/>
</dbReference>
<proteinExistence type="predicted"/>
<dbReference type="RefSeq" id="WP_045531513.1">
    <property type="nucleotide sequence ID" value="NZ_AP014568.1"/>
</dbReference>
<dbReference type="OrthoDB" id="9801841at2"/>
<dbReference type="STRING" id="1458425.SRAA_1242"/>
<accession>A0A060NGY1</accession>
<reference evidence="2 3" key="1">
    <citation type="journal article" date="2014" name="Nat. Commun.">
        <title>Physiological and genomic features of highly alkaliphilic hydrogen-utilizing Betaproteobacteria from a continental serpentinizing site.</title>
        <authorList>
            <person name="Suzuki S."/>
            <person name="Kuenen J.G."/>
            <person name="Schipper K."/>
            <person name="van der Velde S."/>
            <person name="Ishii S."/>
            <person name="Wu A."/>
            <person name="Sorokin D.Y."/>
            <person name="Tenney A."/>
            <person name="Meng X.Y."/>
            <person name="Morrill P.L."/>
            <person name="Kamagata Y."/>
            <person name="Muyzer G."/>
            <person name="Nealson K.H."/>
        </authorList>
    </citation>
    <scope>NUCLEOTIDE SEQUENCE [LARGE SCALE GENOMIC DNA]</scope>
    <source>
        <strain evidence="2 3">A1</strain>
    </source>
</reference>
<dbReference type="SMART" id="SM00331">
    <property type="entry name" value="PP2C_SIG"/>
    <property type="match status" value="1"/>
</dbReference>
<dbReference type="InterPro" id="IPR001932">
    <property type="entry name" value="PPM-type_phosphatase-like_dom"/>
</dbReference>
<gene>
    <name evidence="2" type="ORF">SRAA_1242</name>
</gene>
<dbReference type="CDD" id="cd00143">
    <property type="entry name" value="PP2Cc"/>
    <property type="match status" value="1"/>
</dbReference>
<dbReference type="Gene3D" id="3.60.40.10">
    <property type="entry name" value="PPM-type phosphatase domain"/>
    <property type="match status" value="1"/>
</dbReference>
<dbReference type="PROSITE" id="PS51746">
    <property type="entry name" value="PPM_2"/>
    <property type="match status" value="1"/>
</dbReference>
<dbReference type="Proteomes" id="UP000067461">
    <property type="component" value="Chromosome"/>
</dbReference>
<dbReference type="InterPro" id="IPR036457">
    <property type="entry name" value="PPM-type-like_dom_sf"/>
</dbReference>
<name>A0A060NGY1_9BURK</name>
<dbReference type="HOGENOM" id="CLU_034545_5_0_4"/>
<protein>
    <submittedName>
        <fullName evidence="2">Serine/threonine protein phosphatase</fullName>
    </submittedName>
</protein>
<evidence type="ECO:0000259" key="1">
    <source>
        <dbReference type="PROSITE" id="PS51746"/>
    </source>
</evidence>
<feature type="domain" description="PPM-type phosphatase" evidence="1">
    <location>
        <begin position="6"/>
        <end position="248"/>
    </location>
</feature>
<dbReference type="KEGG" id="cbaa:SRAA_1242"/>
<evidence type="ECO:0000313" key="2">
    <source>
        <dbReference type="EMBL" id="BAO81096.1"/>
    </source>
</evidence>
<sequence length="261" mass="28403">MSAPYRISASTGIDQGDRPYQQDQLGLLAHRYIKGCLLGVIADGMGGLAGGRKAADQVLLTAQQLFDQFDPSTDDGAAFLLRLAQEAHIGIRLTAAAADLEPHSTLASFLILPSGDCHFVHSGDSRLYHFRGSQLLHRSKDHSLVEALVEQGQLNEEQARTDPRSNLLLHCLGTQQAPTIDSHRCEPLQVGDVLLACSDGIWQCFTGQELNTLLQRATPRQACEELVAQARLRAYGHCDNLSLIVLRLDPPAAPQSLLRPT</sequence>
<evidence type="ECO:0000313" key="3">
    <source>
        <dbReference type="Proteomes" id="UP000067461"/>
    </source>
</evidence>
<organism evidence="2 3">
    <name type="scientific">Serpentinimonas raichei</name>
    <dbReference type="NCBI Taxonomy" id="1458425"/>
    <lineage>
        <taxon>Bacteria</taxon>
        <taxon>Pseudomonadati</taxon>
        <taxon>Pseudomonadota</taxon>
        <taxon>Betaproteobacteria</taxon>
        <taxon>Burkholderiales</taxon>
        <taxon>Comamonadaceae</taxon>
        <taxon>Serpentinimonas</taxon>
    </lineage>
</organism>
<keyword evidence="3" id="KW-1185">Reference proteome</keyword>